<accession>A0A3P3DZD2</accession>
<dbReference type="AlphaFoldDB" id="A0A3P3DZD2"/>
<sequence length="191" mass="20878">MPETTPASPHAVTRFPATADALRSAEQRAAYDLIGRRRGRVPAPYLPLLGSPRIADLLEQLSTELWTGTLPQRVLEAIFLMTAQRQQCHHQWETHAAKALSAGLSLEMVEAIAVGKIPEDGGSVEAAGRFFLALTERHKVADDVFEQVQRHFGEQGVAELIAFCGLAGTVALLLNVQLPHPFVERGEPQRS</sequence>
<proteinExistence type="predicted"/>
<protein>
    <recommendedName>
        <fullName evidence="1">Carboxymuconolactone decarboxylase-like domain-containing protein</fullName>
    </recommendedName>
</protein>
<evidence type="ECO:0000313" key="5">
    <source>
        <dbReference type="Proteomes" id="UP000271590"/>
    </source>
</evidence>
<organism evidence="2 5">
    <name type="scientific">Variovorax beijingensis</name>
    <dbReference type="NCBI Taxonomy" id="2496117"/>
    <lineage>
        <taxon>Bacteria</taxon>
        <taxon>Pseudomonadati</taxon>
        <taxon>Pseudomonadota</taxon>
        <taxon>Betaproteobacteria</taxon>
        <taxon>Burkholderiales</taxon>
        <taxon>Comamonadaceae</taxon>
        <taxon>Variovorax</taxon>
    </lineage>
</organism>
<dbReference type="InterPro" id="IPR029032">
    <property type="entry name" value="AhpD-like"/>
</dbReference>
<dbReference type="GO" id="GO:0051920">
    <property type="term" value="F:peroxiredoxin activity"/>
    <property type="evidence" value="ECO:0007669"/>
    <property type="project" value="InterPro"/>
</dbReference>
<dbReference type="SUPFAM" id="SSF69118">
    <property type="entry name" value="AhpD-like"/>
    <property type="match status" value="1"/>
</dbReference>
<dbReference type="PANTHER" id="PTHR34846">
    <property type="entry name" value="4-CARBOXYMUCONOLACTONE DECARBOXYLASE FAMILY PROTEIN (AFU_ORTHOLOGUE AFUA_6G11590)"/>
    <property type="match status" value="1"/>
</dbReference>
<name>A0A3P3DZD2_9BURK</name>
<dbReference type="RefSeq" id="WP_124962279.1">
    <property type="nucleotide sequence ID" value="NZ_CBFHCE010000145.1"/>
</dbReference>
<dbReference type="Pfam" id="PF02627">
    <property type="entry name" value="CMD"/>
    <property type="match status" value="1"/>
</dbReference>
<dbReference type="PANTHER" id="PTHR34846:SF11">
    <property type="entry name" value="4-CARBOXYMUCONOLACTONE DECARBOXYLASE FAMILY PROTEIN (AFU_ORTHOLOGUE AFUA_6G11590)"/>
    <property type="match status" value="1"/>
</dbReference>
<dbReference type="InterPro" id="IPR003779">
    <property type="entry name" value="CMD-like"/>
</dbReference>
<comment type="caution">
    <text evidence="2">The sequence shown here is derived from an EMBL/GenBank/DDBJ whole genome shotgun (WGS) entry which is preliminary data.</text>
</comment>
<reference evidence="2 5" key="1">
    <citation type="submission" date="2018-11" db="EMBL/GenBank/DDBJ databases">
        <title>The genome of Variovorax sp T529.</title>
        <authorList>
            <person name="Gao J."/>
        </authorList>
    </citation>
    <scope>NUCLEOTIDE SEQUENCE [LARGE SCALE GENOMIC DNA]</scope>
    <source>
        <strain evidence="2 5">T529</strain>
    </source>
</reference>
<feature type="domain" description="Carboxymuconolactone decarboxylase-like" evidence="1">
    <location>
        <begin position="53"/>
        <end position="127"/>
    </location>
</feature>
<evidence type="ECO:0000259" key="1">
    <source>
        <dbReference type="Pfam" id="PF02627"/>
    </source>
</evidence>
<dbReference type="EMBL" id="RQXU01000050">
    <property type="protein sequence ID" value="RRH79539.1"/>
    <property type="molecule type" value="Genomic_DNA"/>
</dbReference>
<dbReference type="Gene3D" id="1.20.1290.10">
    <property type="entry name" value="AhpD-like"/>
    <property type="match status" value="1"/>
</dbReference>
<dbReference type="Proteomes" id="UP000271137">
    <property type="component" value="Unassembled WGS sequence"/>
</dbReference>
<evidence type="ECO:0000313" key="2">
    <source>
        <dbReference type="EMBL" id="RRH79539.1"/>
    </source>
</evidence>
<dbReference type="Proteomes" id="UP000271590">
    <property type="component" value="Unassembled WGS sequence"/>
</dbReference>
<evidence type="ECO:0000313" key="3">
    <source>
        <dbReference type="EMBL" id="RSZ29852.1"/>
    </source>
</evidence>
<reference evidence="3 4" key="2">
    <citation type="submission" date="2018-12" db="EMBL/GenBank/DDBJ databases">
        <title>The genome sequences of strain 502.</title>
        <authorList>
            <person name="Gao J."/>
            <person name="Sun J."/>
        </authorList>
    </citation>
    <scope>NUCLEOTIDE SEQUENCE [LARGE SCALE GENOMIC DNA]</scope>
    <source>
        <strain evidence="3 4">502</strain>
    </source>
</reference>
<evidence type="ECO:0000313" key="4">
    <source>
        <dbReference type="Proteomes" id="UP000271137"/>
    </source>
</evidence>
<gene>
    <name evidence="2" type="ORF">EH244_31865</name>
    <name evidence="3" type="ORF">EJO66_27615</name>
</gene>
<keyword evidence="4" id="KW-1185">Reference proteome</keyword>
<dbReference type="EMBL" id="RXFQ01000022">
    <property type="protein sequence ID" value="RSZ29852.1"/>
    <property type="molecule type" value="Genomic_DNA"/>
</dbReference>